<keyword evidence="4" id="KW-1185">Reference proteome</keyword>
<sequence>MRLATLLLSMMGLASYAAQADHADLVAKAIQQSRMRQSSRVSSANSKPPAAAAASATAGAAAGKKGAAQARPSGQSKYIDVERLNDLIKSFDKTWVHPKAGAKEPVGSNFQYKKTCASIYKARPGACSQLGFGSMCFNYCFEKGEKTSYQCVDASDAAYCKSSSNFDAYLTKYKKDAYKAKAYVHQMISRCFATALCNAKGILDAVVIESSTPKTREMTHLKLTKPAGSSVSKKSPVKTSTTTTTIAPEREITAATDAPEVHAKPTNSRPKKVPEWQKLMGKATTTEKSVKKEVDEEEEEEVASTTEAEESFEEVEVEEEETTPAPTTARPLRGGPARKAVSKKNVVAATAGVTAGSTTTASRATFKPLKTTAVPPAPSSGELAAASHTGEKTPKEDTFWNRFQPNTWYQSIHYLTNTGR</sequence>
<accession>A0A8R1UCN5</accession>
<dbReference type="EnsemblMetazoa" id="PPA12976.1">
    <property type="protein sequence ID" value="PPA12976.1"/>
    <property type="gene ID" value="WBGene00102530"/>
</dbReference>
<keyword evidence="2" id="KW-0732">Signal</keyword>
<gene>
    <name evidence="3" type="primary">WBGene00102530</name>
</gene>
<evidence type="ECO:0000313" key="3">
    <source>
        <dbReference type="EnsemblMetazoa" id="PPA12976.1"/>
    </source>
</evidence>
<feature type="compositionally biased region" description="Basic and acidic residues" evidence="1">
    <location>
        <begin position="389"/>
        <end position="398"/>
    </location>
</feature>
<dbReference type="OrthoDB" id="5803328at2759"/>
<organism evidence="3 4">
    <name type="scientific">Pristionchus pacificus</name>
    <name type="common">Parasitic nematode worm</name>
    <dbReference type="NCBI Taxonomy" id="54126"/>
    <lineage>
        <taxon>Eukaryota</taxon>
        <taxon>Metazoa</taxon>
        <taxon>Ecdysozoa</taxon>
        <taxon>Nematoda</taxon>
        <taxon>Chromadorea</taxon>
        <taxon>Rhabditida</taxon>
        <taxon>Rhabditina</taxon>
        <taxon>Diplogasteromorpha</taxon>
        <taxon>Diplogasteroidea</taxon>
        <taxon>Neodiplogasteridae</taxon>
        <taxon>Pristionchus</taxon>
    </lineage>
</organism>
<accession>A0A2A6C0D8</accession>
<feature type="compositionally biased region" description="Acidic residues" evidence="1">
    <location>
        <begin position="295"/>
        <end position="322"/>
    </location>
</feature>
<evidence type="ECO:0000256" key="1">
    <source>
        <dbReference type="SAM" id="MobiDB-lite"/>
    </source>
</evidence>
<feature type="compositionally biased region" description="Low complexity" evidence="1">
    <location>
        <begin position="229"/>
        <end position="243"/>
    </location>
</feature>
<proteinExistence type="predicted"/>
<reference evidence="3" key="2">
    <citation type="submission" date="2022-06" db="UniProtKB">
        <authorList>
            <consortium name="EnsemblMetazoa"/>
        </authorList>
    </citation>
    <scope>IDENTIFICATION</scope>
    <source>
        <strain evidence="3">PS312</strain>
    </source>
</reference>
<dbReference type="Proteomes" id="UP000005239">
    <property type="component" value="Unassembled WGS sequence"/>
</dbReference>
<feature type="region of interest" description="Disordered" evidence="1">
    <location>
        <begin position="281"/>
        <end position="398"/>
    </location>
</feature>
<protein>
    <submittedName>
        <fullName evidence="3">Cyn-17</fullName>
    </submittedName>
</protein>
<feature type="chain" id="PRO_5043411148" evidence="2">
    <location>
        <begin position="21"/>
        <end position="420"/>
    </location>
</feature>
<name>A0A2A6C0D8_PRIPA</name>
<reference evidence="4" key="1">
    <citation type="journal article" date="2008" name="Nat. Genet.">
        <title>The Pristionchus pacificus genome provides a unique perspective on nematode lifestyle and parasitism.</title>
        <authorList>
            <person name="Dieterich C."/>
            <person name="Clifton S.W."/>
            <person name="Schuster L.N."/>
            <person name="Chinwalla A."/>
            <person name="Delehaunty K."/>
            <person name="Dinkelacker I."/>
            <person name="Fulton L."/>
            <person name="Fulton R."/>
            <person name="Godfrey J."/>
            <person name="Minx P."/>
            <person name="Mitreva M."/>
            <person name="Roeseler W."/>
            <person name="Tian H."/>
            <person name="Witte H."/>
            <person name="Yang S.P."/>
            <person name="Wilson R.K."/>
            <person name="Sommer R.J."/>
        </authorList>
    </citation>
    <scope>NUCLEOTIDE SEQUENCE [LARGE SCALE GENOMIC DNA]</scope>
    <source>
        <strain evidence="4">PS312</strain>
    </source>
</reference>
<feature type="compositionally biased region" description="Low complexity" evidence="1">
    <location>
        <begin position="346"/>
        <end position="365"/>
    </location>
</feature>
<dbReference type="AlphaFoldDB" id="A0A2A6C0D8"/>
<evidence type="ECO:0000313" key="4">
    <source>
        <dbReference type="Proteomes" id="UP000005239"/>
    </source>
</evidence>
<feature type="signal peptide" evidence="2">
    <location>
        <begin position="1"/>
        <end position="20"/>
    </location>
</feature>
<evidence type="ECO:0000256" key="2">
    <source>
        <dbReference type="SAM" id="SignalP"/>
    </source>
</evidence>
<feature type="region of interest" description="Disordered" evidence="1">
    <location>
        <begin position="224"/>
        <end position="243"/>
    </location>
</feature>